<dbReference type="Pfam" id="PF07083">
    <property type="entry name" value="DUF1351"/>
    <property type="match status" value="1"/>
</dbReference>
<evidence type="ECO:0000313" key="1">
    <source>
        <dbReference type="EMBL" id="QDS64593.1"/>
    </source>
</evidence>
<dbReference type="AlphaFoldDB" id="A0A517JH18"/>
<gene>
    <name evidence="1" type="ORF">FP483_14690</name>
</gene>
<geneLocation type="plasmid" evidence="1">
    <name>pSALNT106</name>
</geneLocation>
<accession>A0A517JH18</accession>
<dbReference type="InterPro" id="IPR009785">
    <property type="entry name" value="Prophage_Lj928_Orf309"/>
</dbReference>
<sequence length="252" mass="29914">MNELIKHHDFNVVTTQGSVVFEEYDELLSQAQNLAEHVKTVEVNEENIKEAKDLMAQMNKRVKSIEDTRKQVKKLLLEPYNSFESQVKTIKSVIDNAVSHIRNQERELVEQEREDKKQAIIEIFDKRIRHYDFEKVLGFSDFLKPQHLNKSYSMTKVEKDLVDWLEKSKRDLEVIYQSGDVDDLIIEYQNTQDLSMAFDIVNKRKERKKQIEQVKQQPKQNVHVFIVNNDKDARLTKLLLEQNNIEFTHEIK</sequence>
<name>A0A517JH18_STAAU</name>
<dbReference type="RefSeq" id="WP_001003951.1">
    <property type="nucleotide sequence ID" value="NZ_CP011870.1"/>
</dbReference>
<proteinExistence type="predicted"/>
<protein>
    <submittedName>
        <fullName evidence="1">DUF1351 domain-containing protein</fullName>
    </submittedName>
</protein>
<keyword evidence="1" id="KW-0614">Plasmid</keyword>
<dbReference type="EMBL" id="CP042125">
    <property type="protein sequence ID" value="QDS64593.1"/>
    <property type="molecule type" value="Genomic_DNA"/>
</dbReference>
<reference evidence="1" key="1">
    <citation type="submission" date="2019-07" db="EMBL/GenBank/DDBJ databases">
        <title>Comparative genomics of plasmid bearing Staphylococcus aureus strains isolated from various retail meats.</title>
        <authorList>
            <person name="Neyaz L."/>
            <person name="Karki A.B."/>
            <person name="Fakhr M.K."/>
        </authorList>
    </citation>
    <scope>NUCLEOTIDE SEQUENCE</scope>
    <source>
        <strain evidence="1">B6-55A</strain>
        <plasmid evidence="1">pSALNT106</plasmid>
    </source>
</reference>
<organism evidence="1">
    <name type="scientific">Staphylococcus aureus</name>
    <dbReference type="NCBI Taxonomy" id="1280"/>
    <lineage>
        <taxon>Bacteria</taxon>
        <taxon>Bacillati</taxon>
        <taxon>Bacillota</taxon>
        <taxon>Bacilli</taxon>
        <taxon>Bacillales</taxon>
        <taxon>Staphylococcaceae</taxon>
        <taxon>Staphylococcus</taxon>
    </lineage>
</organism>